<keyword evidence="2" id="KW-1185">Reference proteome</keyword>
<dbReference type="Pfam" id="PF15075">
    <property type="entry name" value="SPMAP1-like"/>
    <property type="match status" value="1"/>
</dbReference>
<comment type="caution">
    <text evidence="1">The sequence shown here is derived from an EMBL/GenBank/DDBJ whole genome shotgun (WGS) entry which is preliminary data.</text>
</comment>
<accession>A0AA88YJK0</accession>
<dbReference type="InterPro" id="IPR028027">
    <property type="entry name" value="SPMAP1"/>
</dbReference>
<dbReference type="EMBL" id="VSWD01000003">
    <property type="protein sequence ID" value="KAK3106036.1"/>
    <property type="molecule type" value="Genomic_DNA"/>
</dbReference>
<gene>
    <name evidence="1" type="ORF">FSP39_011456</name>
</gene>
<dbReference type="PANTHER" id="PTHR34221">
    <property type="entry name" value="HYPOTHETICAL PROTEIN LOC691189"/>
    <property type="match status" value="1"/>
</dbReference>
<proteinExistence type="predicted"/>
<sequence length="181" mass="20082">MSVRSDTSSASGFRVRSRSLNKIYRAPPTPTGITAIEREKGFILDCHALSSISREHAKSNPKTGDGIPPYNAQKDGLTYRYWKFPDVDKTLRKTGQNRGGTSIQGPVIDFIHEKGNGSQYLNLRNRSGAGHSEELTDGHAQYLSGLKPIIGYHGYYGYRRNTPCLRKFPSPFGITPNSPTH</sequence>
<dbReference type="Proteomes" id="UP001186944">
    <property type="component" value="Unassembled WGS sequence"/>
</dbReference>
<name>A0AA88YJK0_PINIB</name>
<organism evidence="1 2">
    <name type="scientific">Pinctada imbricata</name>
    <name type="common">Atlantic pearl-oyster</name>
    <name type="synonym">Pinctada martensii</name>
    <dbReference type="NCBI Taxonomy" id="66713"/>
    <lineage>
        <taxon>Eukaryota</taxon>
        <taxon>Metazoa</taxon>
        <taxon>Spiralia</taxon>
        <taxon>Lophotrochozoa</taxon>
        <taxon>Mollusca</taxon>
        <taxon>Bivalvia</taxon>
        <taxon>Autobranchia</taxon>
        <taxon>Pteriomorphia</taxon>
        <taxon>Pterioida</taxon>
        <taxon>Pterioidea</taxon>
        <taxon>Pteriidae</taxon>
        <taxon>Pinctada</taxon>
    </lineage>
</organism>
<reference evidence="1" key="1">
    <citation type="submission" date="2019-08" db="EMBL/GenBank/DDBJ databases">
        <title>The improved chromosome-level genome for the pearl oyster Pinctada fucata martensii using PacBio sequencing and Hi-C.</title>
        <authorList>
            <person name="Zheng Z."/>
        </authorList>
    </citation>
    <scope>NUCLEOTIDE SEQUENCE</scope>
    <source>
        <strain evidence="1">ZZ-2019</strain>
        <tissue evidence="1">Adductor muscle</tissue>
    </source>
</reference>
<dbReference type="PANTHER" id="PTHR34221:SF4">
    <property type="entry name" value="CHROMOSOME LG9 OPEN READING FRAME, HUMAN C17ORF98"/>
    <property type="match status" value="1"/>
</dbReference>
<evidence type="ECO:0000313" key="2">
    <source>
        <dbReference type="Proteomes" id="UP001186944"/>
    </source>
</evidence>
<dbReference type="AlphaFoldDB" id="A0AA88YJK0"/>
<protein>
    <submittedName>
        <fullName evidence="1">Uncharacterized protein</fullName>
    </submittedName>
</protein>
<evidence type="ECO:0000313" key="1">
    <source>
        <dbReference type="EMBL" id="KAK3106036.1"/>
    </source>
</evidence>